<dbReference type="EMBL" id="MT496860">
    <property type="protein sequence ID" value="QKT21497.1"/>
    <property type="molecule type" value="Genomic_DNA"/>
</dbReference>
<evidence type="ECO:0000256" key="1">
    <source>
        <dbReference type="SAM" id="MobiDB-lite"/>
    </source>
</evidence>
<feature type="region of interest" description="Disordered" evidence="1">
    <location>
        <begin position="1"/>
        <end position="36"/>
    </location>
</feature>
<organism evidence="2">
    <name type="scientific">Vesanto virus</name>
    <dbReference type="NCBI Taxonomy" id="1955786"/>
    <lineage>
        <taxon>Viruses</taxon>
        <taxon>Monodnaviria</taxon>
        <taxon>Shotokuvirae</taxon>
        <taxon>Cossaviricota</taxon>
        <taxon>Mouviricetes</taxon>
        <taxon>Polivirales</taxon>
        <taxon>Bidnaviridae</taxon>
    </lineage>
</organism>
<protein>
    <submittedName>
        <fullName evidence="2">Putative capsid protein</fullName>
    </submittedName>
</protein>
<feature type="compositionally biased region" description="Basic and acidic residues" evidence="1">
    <location>
        <begin position="12"/>
        <end position="30"/>
    </location>
</feature>
<sequence>MGSMQQAYNVKRKTEDSSEQPKSKDARNSDEGMGIATHKEGESMATFYKRMSDNVQIKTFVFNRSAFTTITTDLMMFPMQHSITALFTEDMRACMRAAMGANNFKAVIVQPVKARLQNPIVLSDEIKITSAGSTEVSSFVQNAKILHYRIGGESFDAHAYQFLKANKALKVDAKHFCNSKRPKTGECPWTATFDTADLNDIQIGALKTQNTLTAEVIQVTNGEGKDNSVPTQFGYLRDKAVTVTNPTVELLPMEQMTTNMLRDLPHEYLDRDGHLDLALGSEQIFTDPTCAGNLFSDVDSVILRNSTKVPVFYSHPGYLNRVMCPADGTRYITNHRAHNSRKNWQLHDYVTMVPIVNSSGAVMKIRAHAEIVVEVKVHLLWTANNFSVGNAEQFNLMLDAPDGLPLRETFSNENTFFVNFWKH</sequence>
<evidence type="ECO:0000313" key="2">
    <source>
        <dbReference type="EMBL" id="QKT21497.1"/>
    </source>
</evidence>
<proteinExistence type="predicted"/>
<reference evidence="2" key="1">
    <citation type="journal article" date="2021" name="Virus">
        <title>The discovery, distribution and diversity of DNA viruses associated with Drosophila melanogaster in Europe.</title>
        <authorList>
            <person name="Wallace M.A."/>
            <person name="Coffman K.A."/>
            <person name="Gilbert C."/>
            <person name="Ravindran S."/>
            <person name="Albery G.F."/>
            <person name="Abbott J."/>
            <person name="Argyridou E."/>
            <person name="Bellosta P."/>
            <person name="Betancourt A.J."/>
            <person name="Colinet H."/>
            <person name="Eric K."/>
            <person name="Glaser-Schmitt A."/>
            <person name="Grath S."/>
            <person name="Jelic M."/>
            <person name="Kankare M."/>
            <person name="Kozeretska I."/>
            <person name="Loeschcke V."/>
            <person name="Montchamp-Moreau C."/>
            <person name="Ometto L."/>
            <person name="Onder B.S."/>
            <person name="Orengo D.J."/>
            <person name="Parsch J."/>
            <person name="Pascual M."/>
            <person name="Patenkovic A."/>
            <person name="Puerma E."/>
            <person name="Ritchie M.G."/>
            <person name="Rota-Stabelli O."/>
            <person name="Schou M.F."/>
            <person name="Serga S.V."/>
            <person name="Stamenkovic-Radak M."/>
            <person name="Tanaskovic M."/>
            <person name="Veselinovic M.S."/>
            <person name="Vieira J."/>
            <person name="Vieira C.P."/>
            <person name="Kapun M."/>
            <person name="Flatt T."/>
            <person name="Gonzalez J."/>
            <person name="Staubach F."/>
            <person name="Obbard D.J."/>
        </authorList>
    </citation>
    <scope>NUCLEOTIDE SEQUENCE</scope>
    <source>
        <strain evidence="2">Vesanto_UA_Dro_16_56</strain>
    </source>
</reference>
<name>A0A7D4VXX0_9VIRU</name>
<accession>A0A7D4VXX0</accession>